<gene>
    <name evidence="1" type="ORF">Vadar_003100</name>
</gene>
<protein>
    <submittedName>
        <fullName evidence="1">Uncharacterized protein</fullName>
    </submittedName>
</protein>
<keyword evidence="2" id="KW-1185">Reference proteome</keyword>
<name>A0ACB7XEY8_9ERIC</name>
<comment type="caution">
    <text evidence="1">The sequence shown here is derived from an EMBL/GenBank/DDBJ whole genome shotgun (WGS) entry which is preliminary data.</text>
</comment>
<evidence type="ECO:0000313" key="2">
    <source>
        <dbReference type="Proteomes" id="UP000828048"/>
    </source>
</evidence>
<organism evidence="1 2">
    <name type="scientific">Vaccinium darrowii</name>
    <dbReference type="NCBI Taxonomy" id="229202"/>
    <lineage>
        <taxon>Eukaryota</taxon>
        <taxon>Viridiplantae</taxon>
        <taxon>Streptophyta</taxon>
        <taxon>Embryophyta</taxon>
        <taxon>Tracheophyta</taxon>
        <taxon>Spermatophyta</taxon>
        <taxon>Magnoliopsida</taxon>
        <taxon>eudicotyledons</taxon>
        <taxon>Gunneridae</taxon>
        <taxon>Pentapetalae</taxon>
        <taxon>asterids</taxon>
        <taxon>Ericales</taxon>
        <taxon>Ericaceae</taxon>
        <taxon>Vaccinioideae</taxon>
        <taxon>Vaccinieae</taxon>
        <taxon>Vaccinium</taxon>
    </lineage>
</organism>
<reference evidence="1 2" key="1">
    <citation type="journal article" date="2021" name="Hortic Res">
        <title>High-quality reference genome and annotation aids understanding of berry development for evergreen blueberry (Vaccinium darrowii).</title>
        <authorList>
            <person name="Yu J."/>
            <person name="Hulse-Kemp A.M."/>
            <person name="Babiker E."/>
            <person name="Staton M."/>
        </authorList>
    </citation>
    <scope>NUCLEOTIDE SEQUENCE [LARGE SCALE GENOMIC DNA]</scope>
    <source>
        <strain evidence="2">cv. NJ 8807/NJ 8810</strain>
        <tissue evidence="1">Young leaf</tissue>
    </source>
</reference>
<proteinExistence type="predicted"/>
<dbReference type="EMBL" id="CM037160">
    <property type="protein sequence ID" value="KAH7839354.1"/>
    <property type="molecule type" value="Genomic_DNA"/>
</dbReference>
<accession>A0ACB7XEY8</accession>
<evidence type="ECO:0000313" key="1">
    <source>
        <dbReference type="EMBL" id="KAH7839354.1"/>
    </source>
</evidence>
<sequence length="315" mass="35859">MLGLGLVIQGLGFGFDEVQLDPTFGFDIKCEIGSVDVNINKEPGIEDVTLNQDLAFGDLWFEKAKFSKSSDSEDFVDDVHYSDHLYAEDDDDDLYETYVDGQEKCDCLANTFNKGKEVNANEDVLNDGHSKYGSEYSCGNTSDEDNGKTTKLPFKHFKPGTEDPHFKIGMLFGNIEQFKKAVKQYAIKNQRAIELVKNDKRRIREDESVGQARFNRLYILLGSVKSRFLNGCRKIIGVDGCLLKGQYSKKILATVLVDLNNAMYPMAWAVVEKEDKDTWGWFITLMKIDCGITDDNDHEWTFINGRQKVYLFYCL</sequence>
<dbReference type="Proteomes" id="UP000828048">
    <property type="component" value="Chromosome 10"/>
</dbReference>